<dbReference type="AlphaFoldDB" id="A0A4R6VCU9"/>
<feature type="compositionally biased region" description="Basic residues" evidence="1">
    <location>
        <begin position="10"/>
        <end position="22"/>
    </location>
</feature>
<proteinExistence type="predicted"/>
<feature type="region of interest" description="Disordered" evidence="1">
    <location>
        <begin position="1"/>
        <end position="32"/>
    </location>
</feature>
<feature type="transmembrane region" description="Helical" evidence="2">
    <location>
        <begin position="36"/>
        <end position="56"/>
    </location>
</feature>
<evidence type="ECO:0000259" key="3">
    <source>
        <dbReference type="Pfam" id="PF20177"/>
    </source>
</evidence>
<dbReference type="EMBL" id="SNYN01000001">
    <property type="protein sequence ID" value="TDQ54797.1"/>
    <property type="molecule type" value="Genomic_DNA"/>
</dbReference>
<keyword evidence="2" id="KW-0472">Membrane</keyword>
<evidence type="ECO:0000313" key="5">
    <source>
        <dbReference type="Proteomes" id="UP000295281"/>
    </source>
</evidence>
<feature type="transmembrane region" description="Helical" evidence="2">
    <location>
        <begin position="63"/>
        <end position="82"/>
    </location>
</feature>
<sequence length="168" mass="17346">MTTRDARGARAPHRSGPPRRRGGGSAPVHTGPPLRLTARGAIVGVTLASFASTMLADAVERPIVSGIGFVAACVLAALLVRAADLLTLSVSPPLAYFVAALTAEIVLTLGTDGFARGVSIGIATRLADIAPWLFAGTALVLVVVIPRGLARNVRALGDELNGRNRRRP</sequence>
<comment type="caution">
    <text evidence="4">The sequence shown here is derived from an EMBL/GenBank/DDBJ whole genome shotgun (WGS) entry which is preliminary data.</text>
</comment>
<evidence type="ECO:0000256" key="2">
    <source>
        <dbReference type="SAM" id="Phobius"/>
    </source>
</evidence>
<reference evidence="4 5" key="1">
    <citation type="submission" date="2019-03" db="EMBL/GenBank/DDBJ databases">
        <title>Genomic Encyclopedia of Type Strains, Phase IV (KMG-IV): sequencing the most valuable type-strain genomes for metagenomic binning, comparative biology and taxonomic classification.</title>
        <authorList>
            <person name="Goeker M."/>
        </authorList>
    </citation>
    <scope>NUCLEOTIDE SEQUENCE [LARGE SCALE GENOMIC DNA]</scope>
    <source>
        <strain evidence="4 5">DSM 46770</strain>
    </source>
</reference>
<evidence type="ECO:0000313" key="4">
    <source>
        <dbReference type="EMBL" id="TDQ54797.1"/>
    </source>
</evidence>
<dbReference type="RefSeq" id="WP_243742251.1">
    <property type="nucleotide sequence ID" value="NZ_SNYN01000001.1"/>
</dbReference>
<feature type="transmembrane region" description="Helical" evidence="2">
    <location>
        <begin position="126"/>
        <end position="145"/>
    </location>
</feature>
<keyword evidence="5" id="KW-1185">Reference proteome</keyword>
<dbReference type="Pfam" id="PF20177">
    <property type="entry name" value="DUF6542"/>
    <property type="match status" value="1"/>
</dbReference>
<evidence type="ECO:0000256" key="1">
    <source>
        <dbReference type="SAM" id="MobiDB-lite"/>
    </source>
</evidence>
<accession>A0A4R6VCU9</accession>
<keyword evidence="2" id="KW-0812">Transmembrane</keyword>
<feature type="domain" description="DUF6542" evidence="3">
    <location>
        <begin position="35"/>
        <end position="150"/>
    </location>
</feature>
<feature type="transmembrane region" description="Helical" evidence="2">
    <location>
        <begin position="94"/>
        <end position="114"/>
    </location>
</feature>
<keyword evidence="2" id="KW-1133">Transmembrane helix</keyword>
<protein>
    <recommendedName>
        <fullName evidence="3">DUF6542 domain-containing protein</fullName>
    </recommendedName>
</protein>
<name>A0A4R6VCU9_9ACTN</name>
<dbReference type="InterPro" id="IPR046672">
    <property type="entry name" value="DUF6542"/>
</dbReference>
<organism evidence="4 5">
    <name type="scientific">Actinorugispora endophytica</name>
    <dbReference type="NCBI Taxonomy" id="1605990"/>
    <lineage>
        <taxon>Bacteria</taxon>
        <taxon>Bacillati</taxon>
        <taxon>Actinomycetota</taxon>
        <taxon>Actinomycetes</taxon>
        <taxon>Streptosporangiales</taxon>
        <taxon>Nocardiopsidaceae</taxon>
        <taxon>Actinorugispora</taxon>
    </lineage>
</organism>
<gene>
    <name evidence="4" type="ORF">EV190_101113</name>
</gene>
<dbReference type="Proteomes" id="UP000295281">
    <property type="component" value="Unassembled WGS sequence"/>
</dbReference>